<dbReference type="AlphaFoldDB" id="A0ABD2CC14"/>
<name>A0ABD2CC14_VESMC</name>
<accession>A0ABD2CC14</accession>
<organism evidence="2 3">
    <name type="scientific">Vespula maculifrons</name>
    <name type="common">Eastern yellow jacket</name>
    <name type="synonym">Wasp</name>
    <dbReference type="NCBI Taxonomy" id="7453"/>
    <lineage>
        <taxon>Eukaryota</taxon>
        <taxon>Metazoa</taxon>
        <taxon>Ecdysozoa</taxon>
        <taxon>Arthropoda</taxon>
        <taxon>Hexapoda</taxon>
        <taxon>Insecta</taxon>
        <taxon>Pterygota</taxon>
        <taxon>Neoptera</taxon>
        <taxon>Endopterygota</taxon>
        <taxon>Hymenoptera</taxon>
        <taxon>Apocrita</taxon>
        <taxon>Aculeata</taxon>
        <taxon>Vespoidea</taxon>
        <taxon>Vespidae</taxon>
        <taxon>Vespinae</taxon>
        <taxon>Vespula</taxon>
    </lineage>
</organism>
<sequence>MNDCGDALDHARNNTTSLFNLSYLSYHRDSIKSSKLVAGSSSSSSSSNSSNLALKKNPLVETLTSSSQSGGA</sequence>
<reference evidence="2 3" key="1">
    <citation type="journal article" date="2024" name="Ann. Entomol. Soc. Am.">
        <title>Genomic analyses of the southern and eastern yellowjacket wasps (Hymenoptera: Vespidae) reveal evolutionary signatures of social life.</title>
        <authorList>
            <person name="Catto M.A."/>
            <person name="Caine P.B."/>
            <person name="Orr S.E."/>
            <person name="Hunt B.G."/>
            <person name="Goodisman M.A.D."/>
        </authorList>
    </citation>
    <scope>NUCLEOTIDE SEQUENCE [LARGE SCALE GENOMIC DNA]</scope>
    <source>
        <strain evidence="2">232</strain>
        <tissue evidence="2">Head and thorax</tissue>
    </source>
</reference>
<dbReference type="EMBL" id="JAYRBN010000057">
    <property type="protein sequence ID" value="KAL2742595.1"/>
    <property type="molecule type" value="Genomic_DNA"/>
</dbReference>
<protein>
    <submittedName>
        <fullName evidence="2">Uncharacterized protein</fullName>
    </submittedName>
</protein>
<gene>
    <name evidence="2" type="ORF">V1477_009196</name>
</gene>
<proteinExistence type="predicted"/>
<feature type="region of interest" description="Disordered" evidence="1">
    <location>
        <begin position="37"/>
        <end position="56"/>
    </location>
</feature>
<evidence type="ECO:0000256" key="1">
    <source>
        <dbReference type="SAM" id="MobiDB-lite"/>
    </source>
</evidence>
<evidence type="ECO:0000313" key="2">
    <source>
        <dbReference type="EMBL" id="KAL2742595.1"/>
    </source>
</evidence>
<evidence type="ECO:0000313" key="3">
    <source>
        <dbReference type="Proteomes" id="UP001607303"/>
    </source>
</evidence>
<comment type="caution">
    <text evidence="2">The sequence shown here is derived from an EMBL/GenBank/DDBJ whole genome shotgun (WGS) entry which is preliminary data.</text>
</comment>
<keyword evidence="3" id="KW-1185">Reference proteome</keyword>
<dbReference type="Proteomes" id="UP001607303">
    <property type="component" value="Unassembled WGS sequence"/>
</dbReference>